<accession>A0A815TZH2</accession>
<dbReference type="PANTHER" id="PTHR44943">
    <property type="entry name" value="CELLULOSE SYNTHASE OPERON PROTEIN C"/>
    <property type="match status" value="1"/>
</dbReference>
<feature type="repeat" description="TPR" evidence="3">
    <location>
        <begin position="481"/>
        <end position="514"/>
    </location>
</feature>
<evidence type="ECO:0000256" key="3">
    <source>
        <dbReference type="PROSITE-ProRule" id="PRU00339"/>
    </source>
</evidence>
<dbReference type="PANTHER" id="PTHR44943:SF8">
    <property type="entry name" value="TPR REPEAT-CONTAINING PROTEIN MJ0263"/>
    <property type="match status" value="1"/>
</dbReference>
<comment type="caution">
    <text evidence="4">The sequence shown here is derived from an EMBL/GenBank/DDBJ whole genome shotgun (WGS) entry which is preliminary data.</text>
</comment>
<dbReference type="Pfam" id="PF13181">
    <property type="entry name" value="TPR_8"/>
    <property type="match status" value="2"/>
</dbReference>
<dbReference type="AlphaFoldDB" id="A0A815TZH2"/>
<dbReference type="InterPro" id="IPR011990">
    <property type="entry name" value="TPR-like_helical_dom_sf"/>
</dbReference>
<dbReference type="InterPro" id="IPR019734">
    <property type="entry name" value="TPR_rpt"/>
</dbReference>
<proteinExistence type="predicted"/>
<sequence>MARSILAQEEIQLEDDNHSQNFIGILFDETNQYASVKNDLRRIFNDFQPFYNVFDLFTELKPFTSSTIKILLITTSSSGEFVIPLLEQNVQFISIYIYCQNTNDYGKQRAITYKSQTYVYVDMDLLYQQLKENILNVMKNTTTVAESSLPLTTSQVNTASSPLINSHINTASIPSISIFAEKSKNNSIQSLTNHSVSFIHFQLLIESIIRMEHDIIRAKDHMIKKCVECYPNNLKEQENIEDFKLNYRPDEVVTWYTKATFLVHLLNKGCGTQNIDSIFPFRLFIADLHNRLTTLGREYKNPDEKFVVYRGKFLQTRVFQMLKGNKNGLVCINGFLSTSFHEQVAIFFAGDGSSRSDHVPVIFKLLIDMKILTKPFASINNESTKQDEDELLFSIGSVWRIGSVDFNDEKKIWYVELTLAEHDDNQRSVELTEYLKRQMIGNCPTLLTLGYFLCEMNEYKKAEKYYRLLLKELPEDHELIPEIYNNIGCIRMEIGDEPIALEYLQRALHSQQNESLLLAAICNCVMCSSHNNDGHEISKDISDSIHELDVITKALSLTSLLLPKVLNNMGLLYHRKNDYLKARDLYDQALKALLCSEIRYPPDISVVYNNKAAVEYSCKNYEKACEYYELAIKIGKDFWIDTDPIIIEYNDNLATARRKIT</sequence>
<gene>
    <name evidence="4" type="ORF">GPM918_LOCUS37021</name>
    <name evidence="5" type="ORF">SRO942_LOCUS37777</name>
</gene>
<dbReference type="Gene3D" id="3.90.176.10">
    <property type="entry name" value="Toxin ADP-ribosyltransferase, Chain A, domain 1"/>
    <property type="match status" value="1"/>
</dbReference>
<dbReference type="SUPFAM" id="SSF56399">
    <property type="entry name" value="ADP-ribosylation"/>
    <property type="match status" value="1"/>
</dbReference>
<name>A0A815TZH2_9BILA</name>
<dbReference type="EMBL" id="CAJOBC010088529">
    <property type="protein sequence ID" value="CAF4369815.1"/>
    <property type="molecule type" value="Genomic_DNA"/>
</dbReference>
<dbReference type="SUPFAM" id="SSF48452">
    <property type="entry name" value="TPR-like"/>
    <property type="match status" value="1"/>
</dbReference>
<dbReference type="InterPro" id="IPR051685">
    <property type="entry name" value="Ycf3/AcsC/BcsC/TPR_MFPF"/>
</dbReference>
<evidence type="ECO:0000256" key="1">
    <source>
        <dbReference type="ARBA" id="ARBA00022737"/>
    </source>
</evidence>
<evidence type="ECO:0000313" key="6">
    <source>
        <dbReference type="Proteomes" id="UP000663829"/>
    </source>
</evidence>
<dbReference type="SMART" id="SM00028">
    <property type="entry name" value="TPR"/>
    <property type="match status" value="4"/>
</dbReference>
<keyword evidence="1" id="KW-0677">Repeat</keyword>
<evidence type="ECO:0000313" key="4">
    <source>
        <dbReference type="EMBL" id="CAF1508881.1"/>
    </source>
</evidence>
<dbReference type="OrthoDB" id="10006270at2759"/>
<keyword evidence="2 3" id="KW-0802">TPR repeat</keyword>
<reference evidence="4" key="1">
    <citation type="submission" date="2021-02" db="EMBL/GenBank/DDBJ databases">
        <authorList>
            <person name="Nowell W R."/>
        </authorList>
    </citation>
    <scope>NUCLEOTIDE SEQUENCE</scope>
</reference>
<dbReference type="Proteomes" id="UP000681722">
    <property type="component" value="Unassembled WGS sequence"/>
</dbReference>
<evidence type="ECO:0000256" key="2">
    <source>
        <dbReference type="ARBA" id="ARBA00022803"/>
    </source>
</evidence>
<dbReference type="Proteomes" id="UP000663829">
    <property type="component" value="Unassembled WGS sequence"/>
</dbReference>
<protein>
    <submittedName>
        <fullName evidence="4">Uncharacterized protein</fullName>
    </submittedName>
</protein>
<dbReference type="PROSITE" id="PS50005">
    <property type="entry name" value="TPR"/>
    <property type="match status" value="1"/>
</dbReference>
<organism evidence="4 6">
    <name type="scientific">Didymodactylos carnosus</name>
    <dbReference type="NCBI Taxonomy" id="1234261"/>
    <lineage>
        <taxon>Eukaryota</taxon>
        <taxon>Metazoa</taxon>
        <taxon>Spiralia</taxon>
        <taxon>Gnathifera</taxon>
        <taxon>Rotifera</taxon>
        <taxon>Eurotatoria</taxon>
        <taxon>Bdelloidea</taxon>
        <taxon>Philodinida</taxon>
        <taxon>Philodinidae</taxon>
        <taxon>Didymodactylos</taxon>
    </lineage>
</organism>
<dbReference type="Gene3D" id="1.25.40.10">
    <property type="entry name" value="Tetratricopeptide repeat domain"/>
    <property type="match status" value="2"/>
</dbReference>
<keyword evidence="6" id="KW-1185">Reference proteome</keyword>
<dbReference type="EMBL" id="CAJNOQ010022993">
    <property type="protein sequence ID" value="CAF1508881.1"/>
    <property type="molecule type" value="Genomic_DNA"/>
</dbReference>
<evidence type="ECO:0000313" key="5">
    <source>
        <dbReference type="EMBL" id="CAF4369815.1"/>
    </source>
</evidence>